<evidence type="ECO:0000313" key="3">
    <source>
        <dbReference type="EMBL" id="KNB15391.1"/>
    </source>
</evidence>
<gene>
    <name evidence="1" type="ORF">FOXG_21014</name>
    <name evidence="2" type="ORF">FOXG_21054</name>
    <name evidence="3" type="ORF">FOXG_21303</name>
    <name evidence="4" type="ORF">FOXG_22654</name>
</gene>
<accession>A0A0J9VXB0</accession>
<reference evidence="3" key="1">
    <citation type="submission" date="2007-04" db="EMBL/GenBank/DDBJ databases">
        <authorList>
            <consortium name="The Broad Institute Genome Sequencing Platform"/>
            <person name="Birren B."/>
            <person name="Lander E."/>
            <person name="Galagan J."/>
            <person name="Nusbaum C."/>
            <person name="Devon K."/>
            <person name="Ma L.-J."/>
            <person name="Jaffe D."/>
            <person name="Butler J."/>
            <person name="Alvarez P."/>
            <person name="Gnerre S."/>
            <person name="Grabherr M."/>
            <person name="Kleber M."/>
            <person name="Mauceli E."/>
            <person name="Brockman W."/>
            <person name="MacCallum I.A."/>
            <person name="Young S."/>
            <person name="LaButti K."/>
            <person name="DeCaprio D."/>
            <person name="Crawford M."/>
            <person name="Koehrsen M."/>
            <person name="Engels R."/>
            <person name="Montgomery P."/>
            <person name="Pearson M."/>
            <person name="Howarth C."/>
            <person name="Larson L."/>
            <person name="White J."/>
            <person name="O'Leary S."/>
            <person name="Kodira C."/>
            <person name="Zeng Q."/>
            <person name="Yandava C."/>
            <person name="Alvarado L."/>
            <person name="Kistler C."/>
            <person name="Shim W.-B."/>
            <person name="Kang S."/>
            <person name="Woloshuk C."/>
        </authorList>
    </citation>
    <scope>NUCLEOTIDE SEQUENCE</scope>
    <source>
        <strain evidence="3">4287</strain>
    </source>
</reference>
<dbReference type="RefSeq" id="XP_018252167.1">
    <property type="nucleotide sequence ID" value="XM_018401398.1"/>
</dbReference>
<reference evidence="3" key="2">
    <citation type="journal article" date="2010" name="Nature">
        <title>Comparative genomics reveals mobile pathogenicity chromosomes in Fusarium.</title>
        <authorList>
            <person name="Ma L.J."/>
            <person name="van der Does H.C."/>
            <person name="Borkovich K.A."/>
            <person name="Coleman J.J."/>
            <person name="Daboussi M.J."/>
            <person name="Di Pietro A."/>
            <person name="Dufresne M."/>
            <person name="Freitag M."/>
            <person name="Grabherr M."/>
            <person name="Henrissat B."/>
            <person name="Houterman P.M."/>
            <person name="Kang S."/>
            <person name="Shim W.B."/>
            <person name="Woloshuk C."/>
            <person name="Xie X."/>
            <person name="Xu J.R."/>
            <person name="Antoniw J."/>
            <person name="Baker S.E."/>
            <person name="Bluhm B.H."/>
            <person name="Breakspear A."/>
            <person name="Brown D.W."/>
            <person name="Butchko R.A."/>
            <person name="Chapman S."/>
            <person name="Coulson R."/>
            <person name="Coutinho P.M."/>
            <person name="Danchin E.G."/>
            <person name="Diener A."/>
            <person name="Gale L.R."/>
            <person name="Gardiner D.M."/>
            <person name="Goff S."/>
            <person name="Hammond-Kosack K.E."/>
            <person name="Hilburn K."/>
            <person name="Hua-Van A."/>
            <person name="Jonkers W."/>
            <person name="Kazan K."/>
            <person name="Kodira C.D."/>
            <person name="Koehrsen M."/>
            <person name="Kumar L."/>
            <person name="Lee Y.H."/>
            <person name="Li L."/>
            <person name="Manners J.M."/>
            <person name="Miranda-Saavedra D."/>
            <person name="Mukherjee M."/>
            <person name="Park G."/>
            <person name="Park J."/>
            <person name="Park S.Y."/>
            <person name="Proctor R.H."/>
            <person name="Regev A."/>
            <person name="Ruiz-Roldan M.C."/>
            <person name="Sain D."/>
            <person name="Sakthikumar S."/>
            <person name="Sykes S."/>
            <person name="Schwartz D.C."/>
            <person name="Turgeon B.G."/>
            <person name="Wapinski I."/>
            <person name="Yoder O."/>
            <person name="Young S."/>
            <person name="Zeng Q."/>
            <person name="Zhou S."/>
            <person name="Galagan J."/>
            <person name="Cuomo C.A."/>
            <person name="Kistler H.C."/>
            <person name="Rep M."/>
        </authorList>
    </citation>
    <scope>NUCLEOTIDE SEQUENCE [LARGE SCALE GENOMIC DNA]</scope>
    <source>
        <strain evidence="3">4287</strain>
    </source>
</reference>
<dbReference type="EMBL" id="DS231716">
    <property type="protein sequence ID" value="KNB15391.1"/>
    <property type="molecule type" value="Genomic_DNA"/>
</dbReference>
<sequence length="33" mass="3830">MAGSFQMTNAELSAQLEQIERSNDQHHDFFSEM</sequence>
<dbReference type="RefSeq" id="XP_018257900.1">
    <property type="nucleotide sequence ID" value="XM_018403061.1"/>
</dbReference>
<evidence type="ECO:0000313" key="1">
    <source>
        <dbReference type="EMBL" id="KNB14006.1"/>
    </source>
</evidence>
<dbReference type="EMBL" id="DS231713">
    <property type="protein sequence ID" value="KNB14006.1"/>
    <property type="molecule type" value="Genomic_DNA"/>
</dbReference>
<dbReference type="GeneID" id="28963360"/>
<dbReference type="VEuPathDB" id="FungiDB:FOXG_21014"/>
<dbReference type="RefSeq" id="XP_018253436.1">
    <property type="nucleotide sequence ID" value="XM_018401636.1"/>
</dbReference>
<dbReference type="RefSeq" id="XP_018252051.1">
    <property type="nucleotide sequence ID" value="XM_018401345.1"/>
</dbReference>
<dbReference type="GeneID" id="28961720"/>
<dbReference type="GeneID" id="28962009"/>
<proteinExistence type="predicted"/>
<dbReference type="KEGG" id="fox:FOXG_21014"/>
<dbReference type="EMBL" id="DS231736">
    <property type="protein sequence ID" value="KNB19855.1"/>
    <property type="molecule type" value="Genomic_DNA"/>
</dbReference>
<dbReference type="KEGG" id="fox:FOXG_21303"/>
<evidence type="ECO:0000313" key="2">
    <source>
        <dbReference type="EMBL" id="KNB14122.1"/>
    </source>
</evidence>
<evidence type="ECO:0000313" key="4">
    <source>
        <dbReference type="EMBL" id="KNB19855.1"/>
    </source>
</evidence>
<organism evidence="3 5">
    <name type="scientific">Fusarium oxysporum f. sp. lycopersici (strain 4287 / CBS 123668 / FGSC 9935 / NRRL 34936)</name>
    <name type="common">Fusarium vascular wilt of tomato</name>
    <dbReference type="NCBI Taxonomy" id="426428"/>
    <lineage>
        <taxon>Eukaryota</taxon>
        <taxon>Fungi</taxon>
        <taxon>Dikarya</taxon>
        <taxon>Ascomycota</taxon>
        <taxon>Pezizomycotina</taxon>
        <taxon>Sordariomycetes</taxon>
        <taxon>Hypocreomycetidae</taxon>
        <taxon>Hypocreales</taxon>
        <taxon>Nectriaceae</taxon>
        <taxon>Fusarium</taxon>
        <taxon>Fusarium oxysporum species complex</taxon>
    </lineage>
</organism>
<dbReference type="VEuPathDB" id="FungiDB:FOXG_21303"/>
<dbReference type="EMBL" id="DS231713">
    <property type="protein sequence ID" value="KNB14122.1"/>
    <property type="molecule type" value="Genomic_DNA"/>
</dbReference>
<dbReference type="KEGG" id="fox:FOXG_22654"/>
<protein>
    <submittedName>
        <fullName evidence="3">Uncharacterized protein</fullName>
    </submittedName>
</protein>
<dbReference type="GeneID" id="28961760"/>
<dbReference type="AlphaFoldDB" id="A0A0J9VXB0"/>
<dbReference type="VEuPathDB" id="FungiDB:FOXG_21054"/>
<evidence type="ECO:0000313" key="5">
    <source>
        <dbReference type="Proteomes" id="UP000009097"/>
    </source>
</evidence>
<dbReference type="VEuPathDB" id="FungiDB:FOXG_22654"/>
<dbReference type="KEGG" id="fox:FOXG_21054"/>
<name>A0A0J9VXB0_FUSO4</name>
<dbReference type="Proteomes" id="UP000009097">
    <property type="component" value="Unassembled WGS sequence"/>
</dbReference>